<dbReference type="PANTHER" id="PTHR10174">
    <property type="entry name" value="ALPHA-TOCOPHEROL TRANSFER PROTEIN-RELATED"/>
    <property type="match status" value="1"/>
</dbReference>
<dbReference type="SUPFAM" id="SSF52087">
    <property type="entry name" value="CRAL/TRIO domain"/>
    <property type="match status" value="1"/>
</dbReference>
<dbReference type="AlphaFoldDB" id="A0AA38MDW7"/>
<dbReference type="PROSITE" id="PS50191">
    <property type="entry name" value="CRAL_TRIO"/>
    <property type="match status" value="1"/>
</dbReference>
<dbReference type="Pfam" id="PF00650">
    <property type="entry name" value="CRAL_TRIO"/>
    <property type="match status" value="1"/>
</dbReference>
<dbReference type="InterPro" id="IPR001251">
    <property type="entry name" value="CRAL-TRIO_dom"/>
</dbReference>
<comment type="caution">
    <text evidence="2">The sequence shown here is derived from an EMBL/GenBank/DDBJ whole genome shotgun (WGS) entry which is preliminary data.</text>
</comment>
<dbReference type="Gene3D" id="3.40.525.10">
    <property type="entry name" value="CRAL-TRIO lipid binding domain"/>
    <property type="match status" value="1"/>
</dbReference>
<dbReference type="GO" id="GO:0016020">
    <property type="term" value="C:membrane"/>
    <property type="evidence" value="ECO:0007669"/>
    <property type="project" value="TreeGrafter"/>
</dbReference>
<evidence type="ECO:0000313" key="3">
    <source>
        <dbReference type="Proteomes" id="UP001168821"/>
    </source>
</evidence>
<dbReference type="EMBL" id="JALNTZ010000005">
    <property type="protein sequence ID" value="KAJ3652506.1"/>
    <property type="molecule type" value="Genomic_DNA"/>
</dbReference>
<feature type="domain" description="CRAL-TRIO" evidence="1">
    <location>
        <begin position="82"/>
        <end position="247"/>
    </location>
</feature>
<dbReference type="GO" id="GO:1902936">
    <property type="term" value="F:phosphatidylinositol bisphosphate binding"/>
    <property type="evidence" value="ECO:0007669"/>
    <property type="project" value="TreeGrafter"/>
</dbReference>
<dbReference type="CDD" id="cd00170">
    <property type="entry name" value="SEC14"/>
    <property type="match status" value="1"/>
</dbReference>
<gene>
    <name evidence="2" type="ORF">Zmor_018463</name>
</gene>
<evidence type="ECO:0000313" key="2">
    <source>
        <dbReference type="EMBL" id="KAJ3652506.1"/>
    </source>
</evidence>
<protein>
    <recommendedName>
        <fullName evidence="1">CRAL-TRIO domain-containing protein</fullName>
    </recommendedName>
</protein>
<dbReference type="PANTHER" id="PTHR10174:SF213">
    <property type="entry name" value="CRAL-TRIO DOMAIN-CONTAINING PROTEIN"/>
    <property type="match status" value="1"/>
</dbReference>
<dbReference type="InterPro" id="IPR036865">
    <property type="entry name" value="CRAL-TRIO_dom_sf"/>
</dbReference>
<reference evidence="2" key="1">
    <citation type="journal article" date="2023" name="G3 (Bethesda)">
        <title>Whole genome assemblies of Zophobas morio and Tenebrio molitor.</title>
        <authorList>
            <person name="Kaur S."/>
            <person name="Stinson S.A."/>
            <person name="diCenzo G.C."/>
        </authorList>
    </citation>
    <scope>NUCLEOTIDE SEQUENCE</scope>
    <source>
        <strain evidence="2">QUZm001</strain>
    </source>
</reference>
<sequence length="286" mass="33086">MSVPYQFNVEKIISEERVDRTHIEQVKAWLKTTTLPQIQDEMIALFLLGCANNVAAVPDSIVKYFKIKSGGPQIFKGRNIEDPALIKAMEMITCCSIPTRMGNNTAVHLFKLNDTNYRDFDLVSNTKLTFMLVDVTQRYDPPIDTVIVIDMIGSSFMHLTRLKIDIAKIFLEYMQDAMPLKIQKIHILNANTVFKKVLAVAKMFMHSEMMKLIFPHSPGMTMEEFHRDCVPPSCLPAEYGGELPTCKELNRWTMQQFEEMKDFFRIEEEMIEHYMLTNTPSKRKKS</sequence>
<proteinExistence type="predicted"/>
<organism evidence="2 3">
    <name type="scientific">Zophobas morio</name>
    <dbReference type="NCBI Taxonomy" id="2755281"/>
    <lineage>
        <taxon>Eukaryota</taxon>
        <taxon>Metazoa</taxon>
        <taxon>Ecdysozoa</taxon>
        <taxon>Arthropoda</taxon>
        <taxon>Hexapoda</taxon>
        <taxon>Insecta</taxon>
        <taxon>Pterygota</taxon>
        <taxon>Neoptera</taxon>
        <taxon>Endopterygota</taxon>
        <taxon>Coleoptera</taxon>
        <taxon>Polyphaga</taxon>
        <taxon>Cucujiformia</taxon>
        <taxon>Tenebrionidae</taxon>
        <taxon>Zophobas</taxon>
    </lineage>
</organism>
<accession>A0AA38MDW7</accession>
<evidence type="ECO:0000259" key="1">
    <source>
        <dbReference type="PROSITE" id="PS50191"/>
    </source>
</evidence>
<name>A0AA38MDW7_9CUCU</name>
<keyword evidence="3" id="KW-1185">Reference proteome</keyword>
<dbReference type="Proteomes" id="UP001168821">
    <property type="component" value="Unassembled WGS sequence"/>
</dbReference>